<accession>A0AA39K336</accession>
<evidence type="ECO:0000313" key="3">
    <source>
        <dbReference type="Proteomes" id="UP001175211"/>
    </source>
</evidence>
<evidence type="ECO:0000313" key="2">
    <source>
        <dbReference type="EMBL" id="KAK0451348.1"/>
    </source>
</evidence>
<name>A0AA39K336_ARMTA</name>
<comment type="caution">
    <text evidence="2">The sequence shown here is derived from an EMBL/GenBank/DDBJ whole genome shotgun (WGS) entry which is preliminary data.</text>
</comment>
<gene>
    <name evidence="2" type="ORF">EV420DRAFT_1560556</name>
</gene>
<protein>
    <submittedName>
        <fullName evidence="2">Uncharacterized protein</fullName>
    </submittedName>
</protein>
<keyword evidence="3" id="KW-1185">Reference proteome</keyword>
<dbReference type="AlphaFoldDB" id="A0AA39K336"/>
<keyword evidence="1" id="KW-0472">Membrane</keyword>
<dbReference type="RefSeq" id="XP_060327685.1">
    <property type="nucleotide sequence ID" value="XM_060473817.1"/>
</dbReference>
<organism evidence="2 3">
    <name type="scientific">Armillaria tabescens</name>
    <name type="common">Ringless honey mushroom</name>
    <name type="synonym">Agaricus tabescens</name>
    <dbReference type="NCBI Taxonomy" id="1929756"/>
    <lineage>
        <taxon>Eukaryota</taxon>
        <taxon>Fungi</taxon>
        <taxon>Dikarya</taxon>
        <taxon>Basidiomycota</taxon>
        <taxon>Agaricomycotina</taxon>
        <taxon>Agaricomycetes</taxon>
        <taxon>Agaricomycetidae</taxon>
        <taxon>Agaricales</taxon>
        <taxon>Marasmiineae</taxon>
        <taxon>Physalacriaceae</taxon>
        <taxon>Desarmillaria</taxon>
    </lineage>
</organism>
<keyword evidence="1" id="KW-1133">Transmembrane helix</keyword>
<dbReference type="GeneID" id="85357365"/>
<feature type="transmembrane region" description="Helical" evidence="1">
    <location>
        <begin position="6"/>
        <end position="27"/>
    </location>
</feature>
<proteinExistence type="predicted"/>
<sequence>MNMCDILGYLWYSLGAYLYVLELIYASSCLPPSFQDRLHTQIQATSPSLAIGGMVVYMFYALFALGYILPYLADMLARMFPSCDDEEPSGTYITRRLPTNIFNIMLIVNDAILQRADGSAILEGAIARVVDIAKLTFPIFLKEVALFGGVLGLAALYRAWREMHRSEICYTELRQYHVDYFVDQEGDEVWGYEDVDLEQQAGMDELEKENIFWDQEHGMLMETKS</sequence>
<reference evidence="2" key="1">
    <citation type="submission" date="2023-06" db="EMBL/GenBank/DDBJ databases">
        <authorList>
            <consortium name="Lawrence Berkeley National Laboratory"/>
            <person name="Ahrendt S."/>
            <person name="Sahu N."/>
            <person name="Indic B."/>
            <person name="Wong-Bajracharya J."/>
            <person name="Merenyi Z."/>
            <person name="Ke H.-M."/>
            <person name="Monk M."/>
            <person name="Kocsube S."/>
            <person name="Drula E."/>
            <person name="Lipzen A."/>
            <person name="Balint B."/>
            <person name="Henrissat B."/>
            <person name="Andreopoulos B."/>
            <person name="Martin F.M."/>
            <person name="Harder C.B."/>
            <person name="Rigling D."/>
            <person name="Ford K.L."/>
            <person name="Foster G.D."/>
            <person name="Pangilinan J."/>
            <person name="Papanicolaou A."/>
            <person name="Barry K."/>
            <person name="LaButti K."/>
            <person name="Viragh M."/>
            <person name="Koriabine M."/>
            <person name="Yan M."/>
            <person name="Riley R."/>
            <person name="Champramary S."/>
            <person name="Plett K.L."/>
            <person name="Tsai I.J."/>
            <person name="Slot J."/>
            <person name="Sipos G."/>
            <person name="Plett J."/>
            <person name="Nagy L.G."/>
            <person name="Grigoriev I.V."/>
        </authorList>
    </citation>
    <scope>NUCLEOTIDE SEQUENCE</scope>
    <source>
        <strain evidence="2">CCBAS 213</strain>
    </source>
</reference>
<keyword evidence="1" id="KW-0812">Transmembrane</keyword>
<dbReference type="Proteomes" id="UP001175211">
    <property type="component" value="Unassembled WGS sequence"/>
</dbReference>
<evidence type="ECO:0000256" key="1">
    <source>
        <dbReference type="SAM" id="Phobius"/>
    </source>
</evidence>
<dbReference type="EMBL" id="JAUEPS010000033">
    <property type="protein sequence ID" value="KAK0451348.1"/>
    <property type="molecule type" value="Genomic_DNA"/>
</dbReference>
<feature type="transmembrane region" description="Helical" evidence="1">
    <location>
        <begin position="139"/>
        <end position="157"/>
    </location>
</feature>
<feature type="transmembrane region" description="Helical" evidence="1">
    <location>
        <begin position="48"/>
        <end position="69"/>
    </location>
</feature>